<proteinExistence type="predicted"/>
<dbReference type="InterPro" id="IPR029069">
    <property type="entry name" value="HotDog_dom_sf"/>
</dbReference>
<reference evidence="3" key="1">
    <citation type="journal article" date="2019" name="Int. J. Syst. Evol. Microbiol.">
        <title>The Global Catalogue of Microorganisms (GCM) 10K type strain sequencing project: providing services to taxonomists for standard genome sequencing and annotation.</title>
        <authorList>
            <consortium name="The Broad Institute Genomics Platform"/>
            <consortium name="The Broad Institute Genome Sequencing Center for Infectious Disease"/>
            <person name="Wu L."/>
            <person name="Ma J."/>
        </authorList>
    </citation>
    <scope>NUCLEOTIDE SEQUENCE [LARGE SCALE GENOMIC DNA]</scope>
    <source>
        <strain evidence="3">KCTC 23723</strain>
    </source>
</reference>
<dbReference type="InterPro" id="IPR027961">
    <property type="entry name" value="DUF4442"/>
</dbReference>
<comment type="caution">
    <text evidence="2">The sequence shown here is derived from an EMBL/GenBank/DDBJ whole genome shotgun (WGS) entry which is preliminary data.</text>
</comment>
<keyword evidence="1" id="KW-1133">Transmembrane helix</keyword>
<evidence type="ECO:0008006" key="4">
    <source>
        <dbReference type="Google" id="ProtNLM"/>
    </source>
</evidence>
<keyword evidence="1" id="KW-0472">Membrane</keyword>
<dbReference type="Proteomes" id="UP000634667">
    <property type="component" value="Unassembled WGS sequence"/>
</dbReference>
<evidence type="ECO:0000256" key="1">
    <source>
        <dbReference type="SAM" id="Phobius"/>
    </source>
</evidence>
<dbReference type="SUPFAM" id="SSF54637">
    <property type="entry name" value="Thioesterase/thiol ester dehydrase-isomerase"/>
    <property type="match status" value="1"/>
</dbReference>
<dbReference type="RefSeq" id="WP_189483774.1">
    <property type="nucleotide sequence ID" value="NZ_BMYR01000012.1"/>
</dbReference>
<dbReference type="Pfam" id="PF14539">
    <property type="entry name" value="DUF4442"/>
    <property type="match status" value="1"/>
</dbReference>
<feature type="transmembrane region" description="Helical" evidence="1">
    <location>
        <begin position="55"/>
        <end position="73"/>
    </location>
</feature>
<gene>
    <name evidence="2" type="ORF">GCM10008111_27080</name>
</gene>
<accession>A0ABQ2WTH0</accession>
<organism evidence="2 3">
    <name type="scientific">Alishewanella tabrizica</name>
    <dbReference type="NCBI Taxonomy" id="671278"/>
    <lineage>
        <taxon>Bacteria</taxon>
        <taxon>Pseudomonadati</taxon>
        <taxon>Pseudomonadota</taxon>
        <taxon>Gammaproteobacteria</taxon>
        <taxon>Alteromonadales</taxon>
        <taxon>Alteromonadaceae</taxon>
        <taxon>Alishewanella</taxon>
    </lineage>
</organism>
<dbReference type="Gene3D" id="3.10.129.10">
    <property type="entry name" value="Hotdog Thioesterase"/>
    <property type="match status" value="1"/>
</dbReference>
<evidence type="ECO:0000313" key="2">
    <source>
        <dbReference type="EMBL" id="GGW69661.1"/>
    </source>
</evidence>
<name>A0ABQ2WTH0_9ALTE</name>
<keyword evidence="1" id="KW-0812">Transmembrane</keyword>
<dbReference type="EMBL" id="BMYR01000012">
    <property type="protein sequence ID" value="GGW69661.1"/>
    <property type="molecule type" value="Genomic_DNA"/>
</dbReference>
<sequence length="165" mass="18162">MATSLCKANWFLKLFAWRYIPLIGFCSPKIIQMNEKTVEITMPHTWRTKNHLGSIYFGALAIGADLAGAFSVFSKAKDRGVNANFAFKDVNGQFLKRPEGTVHFTSHDGDIIDQMIDESLATGERINKPVSVVVTCPSKHGDEPMATFTLTLSIKAKAKGKKTAP</sequence>
<keyword evidence="3" id="KW-1185">Reference proteome</keyword>
<protein>
    <recommendedName>
        <fullName evidence="4">DUF4442 domain-containing protein</fullName>
    </recommendedName>
</protein>
<evidence type="ECO:0000313" key="3">
    <source>
        <dbReference type="Proteomes" id="UP000634667"/>
    </source>
</evidence>